<keyword evidence="1" id="KW-1133">Transmembrane helix</keyword>
<keyword evidence="1" id="KW-0812">Transmembrane</keyword>
<gene>
    <name evidence="3" type="ORF">DYB36_009482</name>
</gene>
<feature type="domain" description="Putative auto-transporter adhesin head GIN" evidence="2">
    <location>
        <begin position="190"/>
        <end position="307"/>
    </location>
</feature>
<protein>
    <recommendedName>
        <fullName evidence="2">Putative auto-transporter adhesin head GIN domain-containing protein</fullName>
    </recommendedName>
</protein>
<dbReference type="VEuPathDB" id="FungiDB:H257_03762"/>
<dbReference type="Proteomes" id="UP000265427">
    <property type="component" value="Unassembled WGS sequence"/>
</dbReference>
<dbReference type="PANTHER" id="PTHR39200">
    <property type="entry name" value="HYPOTHETICAL EXPORTED PROTEIN"/>
    <property type="match status" value="1"/>
</dbReference>
<evidence type="ECO:0000313" key="4">
    <source>
        <dbReference type="Proteomes" id="UP000265427"/>
    </source>
</evidence>
<accession>A0A397AP25</accession>
<evidence type="ECO:0000259" key="2">
    <source>
        <dbReference type="Pfam" id="PF10988"/>
    </source>
</evidence>
<evidence type="ECO:0000256" key="1">
    <source>
        <dbReference type="SAM" id="Phobius"/>
    </source>
</evidence>
<dbReference type="Pfam" id="PF10988">
    <property type="entry name" value="DUF2807"/>
    <property type="match status" value="1"/>
</dbReference>
<proteinExistence type="predicted"/>
<reference evidence="3 4" key="1">
    <citation type="submission" date="2018-08" db="EMBL/GenBank/DDBJ databases">
        <title>Aphanomyces genome sequencing and annotation.</title>
        <authorList>
            <person name="Minardi D."/>
            <person name="Oidtmann B."/>
            <person name="Van Der Giezen M."/>
            <person name="Studholme D.J."/>
        </authorList>
    </citation>
    <scope>NUCLEOTIDE SEQUENCE [LARGE SCALE GENOMIC DNA]</scope>
    <source>
        <strain evidence="3 4">Kv</strain>
    </source>
</reference>
<dbReference type="AlphaFoldDB" id="A0A397AP25"/>
<sequence>MSAIVTAPHTFTTSWNTSTPIEGVLLQFPGRVFINQNPSLKAAARVVISSDSQAVVDLFAFNATKAVGDSINAGCNRRYAIDRANQTYLDVSVASAVNAHAAGSLLVLITVQKPVSWVKSTADTVVVSGALVNGPSKLVSITSLGAGNITTTAKYPVTLSNLTLSTTGTGKVQFAATTTFNTTAGVSLVIAGPGSVALQAGRTLNIPNLTTTVTGSGSVFVMTNGTLTAQNIKTYLFGSGNVSYYPARGSTVNNTINLFKSGHVYSGSVLAQNATVAVSGAGGVVVQVNDTLTTSIDGAGSVAYYNKTVNPVHVSKPKGWWVFTSSSAVATTNNTFNVYKSVAEPAKVPLNVTIDLNQTLFSRCFVQRFETAVDTTALSSTISSPQDVASVACVALALLALVVLAIFKGKLRTKGYTALPK</sequence>
<keyword evidence="1" id="KW-0472">Membrane</keyword>
<dbReference type="InterPro" id="IPR021255">
    <property type="entry name" value="DUF2807"/>
</dbReference>
<dbReference type="PANTHER" id="PTHR39200:SF1">
    <property type="entry name" value="AUTO-TRANSPORTER ADHESIN HEAD GIN DOMAIN-CONTAINING PROTEIN-RELATED"/>
    <property type="match status" value="1"/>
</dbReference>
<feature type="transmembrane region" description="Helical" evidence="1">
    <location>
        <begin position="388"/>
        <end position="407"/>
    </location>
</feature>
<comment type="caution">
    <text evidence="3">The sequence shown here is derived from an EMBL/GenBank/DDBJ whole genome shotgun (WGS) entry which is preliminary data.</text>
</comment>
<dbReference type="Gene3D" id="2.160.20.120">
    <property type="match status" value="1"/>
</dbReference>
<evidence type="ECO:0000313" key="3">
    <source>
        <dbReference type="EMBL" id="RHY09623.1"/>
    </source>
</evidence>
<name>A0A397AP25_APHAT</name>
<dbReference type="EMBL" id="QUSZ01005449">
    <property type="protein sequence ID" value="RHY09623.1"/>
    <property type="molecule type" value="Genomic_DNA"/>
</dbReference>
<organism evidence="3 4">
    <name type="scientific">Aphanomyces astaci</name>
    <name type="common">Crayfish plague agent</name>
    <dbReference type="NCBI Taxonomy" id="112090"/>
    <lineage>
        <taxon>Eukaryota</taxon>
        <taxon>Sar</taxon>
        <taxon>Stramenopiles</taxon>
        <taxon>Oomycota</taxon>
        <taxon>Saprolegniomycetes</taxon>
        <taxon>Saprolegniales</taxon>
        <taxon>Verrucalvaceae</taxon>
        <taxon>Aphanomyces</taxon>
    </lineage>
</organism>